<dbReference type="AlphaFoldDB" id="A0A2T5LNH7"/>
<comment type="caution">
    <text evidence="1">The sequence shown here is derived from an EMBL/GenBank/DDBJ whole genome shotgun (WGS) entry which is preliminary data.</text>
</comment>
<organism evidence="1 2">
    <name type="scientific">Aspergillus ochraceoroseus IBT 24754</name>
    <dbReference type="NCBI Taxonomy" id="1392256"/>
    <lineage>
        <taxon>Eukaryota</taxon>
        <taxon>Fungi</taxon>
        <taxon>Dikarya</taxon>
        <taxon>Ascomycota</taxon>
        <taxon>Pezizomycotina</taxon>
        <taxon>Eurotiomycetes</taxon>
        <taxon>Eurotiomycetidae</taxon>
        <taxon>Eurotiales</taxon>
        <taxon>Aspergillaceae</taxon>
        <taxon>Aspergillus</taxon>
        <taxon>Aspergillus subgen. Nidulantes</taxon>
    </lineage>
</organism>
<reference evidence="1 2" key="1">
    <citation type="journal article" date="2018" name="Proc. Natl. Acad. Sci. U.S.A.">
        <title>Linking secondary metabolites to gene clusters through genome sequencing of six diverse Aspergillus species.</title>
        <authorList>
            <person name="Kaerboelling I."/>
            <person name="Vesth T.C."/>
            <person name="Frisvad J.C."/>
            <person name="Nybo J.L."/>
            <person name="Theobald S."/>
            <person name="Kuo A."/>
            <person name="Bowyer P."/>
            <person name="Matsuda Y."/>
            <person name="Mondo S."/>
            <person name="Lyhne E.K."/>
            <person name="Kogle M.E."/>
            <person name="Clum A."/>
            <person name="Lipzen A."/>
            <person name="Salamov A."/>
            <person name="Ngan C.Y."/>
            <person name="Daum C."/>
            <person name="Chiniquy J."/>
            <person name="Barry K."/>
            <person name="LaButti K."/>
            <person name="Haridas S."/>
            <person name="Simmons B.A."/>
            <person name="Magnuson J.K."/>
            <person name="Mortensen U.H."/>
            <person name="Larsen T.O."/>
            <person name="Grigoriev I.V."/>
            <person name="Baker S.E."/>
            <person name="Andersen M.R."/>
        </authorList>
    </citation>
    <scope>NUCLEOTIDE SEQUENCE [LARGE SCALE GENOMIC DNA]</scope>
    <source>
        <strain evidence="1 2">IBT 24754</strain>
    </source>
</reference>
<sequence length="68" mass="7539">MSHPLHDAIEPFASDTLREALHPDDWVGPVSEDINNFPTPDSPHGPVLHIHDTFPADHRSATEGYDDT</sequence>
<dbReference type="VEuPathDB" id="FungiDB:P175DRAFT_0535584"/>
<gene>
    <name evidence="1" type="ORF">P175DRAFT_0535584</name>
</gene>
<protein>
    <submittedName>
        <fullName evidence="1">Uncharacterized protein</fullName>
    </submittedName>
</protein>
<evidence type="ECO:0000313" key="2">
    <source>
        <dbReference type="Proteomes" id="UP000244073"/>
    </source>
</evidence>
<evidence type="ECO:0000313" key="1">
    <source>
        <dbReference type="EMBL" id="PTU17841.1"/>
    </source>
</evidence>
<dbReference type="EMBL" id="MSFN02000009">
    <property type="protein sequence ID" value="PTU17841.1"/>
    <property type="molecule type" value="Genomic_DNA"/>
</dbReference>
<dbReference type="RefSeq" id="XP_040749233.1">
    <property type="nucleotide sequence ID" value="XM_040900233.1"/>
</dbReference>
<dbReference type="GeneID" id="63817115"/>
<proteinExistence type="predicted"/>
<accession>A0A2T5LNH7</accession>
<dbReference type="Proteomes" id="UP000244073">
    <property type="component" value="Unassembled WGS sequence"/>
</dbReference>
<name>A0A2T5LNH7_9EURO</name>